<feature type="transmembrane region" description="Helical" evidence="1">
    <location>
        <begin position="6"/>
        <end position="28"/>
    </location>
</feature>
<organism evidence="2 3">
    <name type="scientific">Pleurodeles waltl</name>
    <name type="common">Iberian ribbed newt</name>
    <dbReference type="NCBI Taxonomy" id="8319"/>
    <lineage>
        <taxon>Eukaryota</taxon>
        <taxon>Metazoa</taxon>
        <taxon>Chordata</taxon>
        <taxon>Craniata</taxon>
        <taxon>Vertebrata</taxon>
        <taxon>Euteleostomi</taxon>
        <taxon>Amphibia</taxon>
        <taxon>Batrachia</taxon>
        <taxon>Caudata</taxon>
        <taxon>Salamandroidea</taxon>
        <taxon>Salamandridae</taxon>
        <taxon>Pleurodelinae</taxon>
        <taxon>Pleurodeles</taxon>
    </lineage>
</organism>
<evidence type="ECO:0008006" key="4">
    <source>
        <dbReference type="Google" id="ProtNLM"/>
    </source>
</evidence>
<dbReference type="EMBL" id="JANPWB010000004">
    <property type="protein sequence ID" value="KAJ1193036.1"/>
    <property type="molecule type" value="Genomic_DNA"/>
</dbReference>
<accession>A0AAV7UWR5</accession>
<dbReference type="Proteomes" id="UP001066276">
    <property type="component" value="Chromosome 2_2"/>
</dbReference>
<evidence type="ECO:0000313" key="2">
    <source>
        <dbReference type="EMBL" id="KAJ1193036.1"/>
    </source>
</evidence>
<keyword evidence="1" id="KW-1133">Transmembrane helix</keyword>
<keyword evidence="1" id="KW-0472">Membrane</keyword>
<gene>
    <name evidence="2" type="ORF">NDU88_002342</name>
</gene>
<keyword evidence="1" id="KW-0812">Transmembrane</keyword>
<name>A0AAV7UWR5_PLEWA</name>
<proteinExistence type="predicted"/>
<protein>
    <recommendedName>
        <fullName evidence="4">Secreted protein</fullName>
    </recommendedName>
</protein>
<evidence type="ECO:0000256" key="1">
    <source>
        <dbReference type="SAM" id="Phobius"/>
    </source>
</evidence>
<dbReference type="AlphaFoldDB" id="A0AAV7UWR5"/>
<evidence type="ECO:0000313" key="3">
    <source>
        <dbReference type="Proteomes" id="UP001066276"/>
    </source>
</evidence>
<comment type="caution">
    <text evidence="2">The sequence shown here is derived from an EMBL/GenBank/DDBJ whole genome shotgun (WGS) entry which is preliminary data.</text>
</comment>
<reference evidence="2" key="1">
    <citation type="journal article" date="2022" name="bioRxiv">
        <title>Sequencing and chromosome-scale assembly of the giantPleurodeles waltlgenome.</title>
        <authorList>
            <person name="Brown T."/>
            <person name="Elewa A."/>
            <person name="Iarovenko S."/>
            <person name="Subramanian E."/>
            <person name="Araus A.J."/>
            <person name="Petzold A."/>
            <person name="Susuki M."/>
            <person name="Suzuki K.-i.T."/>
            <person name="Hayashi T."/>
            <person name="Toyoda A."/>
            <person name="Oliveira C."/>
            <person name="Osipova E."/>
            <person name="Leigh N.D."/>
            <person name="Simon A."/>
            <person name="Yun M.H."/>
        </authorList>
    </citation>
    <scope>NUCLEOTIDE SEQUENCE</scope>
    <source>
        <strain evidence="2">20211129_DDA</strain>
        <tissue evidence="2">Liver</tissue>
    </source>
</reference>
<keyword evidence="3" id="KW-1185">Reference proteome</keyword>
<sequence length="124" mass="13820">MWSTAGPWAWWACGAAWVLKLALIGSLLSDYDREDCKPESDQGSLETLAVIEGGRTHVFLSPEDTWTWLHAKESTQAIAEEAGTGDRLVPKFRRQKHRPIITRPPCDLVVVEHACTVPKLPNTV</sequence>